<evidence type="ECO:0000313" key="11">
    <source>
        <dbReference type="Proteomes" id="UP000503278"/>
    </source>
</evidence>
<feature type="coiled-coil region" evidence="7">
    <location>
        <begin position="532"/>
        <end position="559"/>
    </location>
</feature>
<dbReference type="EC" id="3.1.4.4" evidence="3"/>
<dbReference type="Proteomes" id="UP000503278">
    <property type="component" value="Chromosome"/>
</dbReference>
<feature type="transmembrane region" description="Helical" evidence="8">
    <location>
        <begin position="477"/>
        <end position="495"/>
    </location>
</feature>
<dbReference type="PANTHER" id="PTHR43856">
    <property type="entry name" value="CARDIOLIPIN HYDROLASE"/>
    <property type="match status" value="1"/>
</dbReference>
<dbReference type="Gene3D" id="3.30.870.10">
    <property type="entry name" value="Endonuclease Chain A"/>
    <property type="match status" value="1"/>
</dbReference>
<evidence type="ECO:0000256" key="1">
    <source>
        <dbReference type="ARBA" id="ARBA00000798"/>
    </source>
</evidence>
<keyword evidence="8" id="KW-1133">Transmembrane helix</keyword>
<name>A0A7L5DX82_9SPHI</name>
<dbReference type="GO" id="GO:0004630">
    <property type="term" value="F:phospholipase D activity"/>
    <property type="evidence" value="ECO:0007669"/>
    <property type="project" value="UniProtKB-EC"/>
</dbReference>
<keyword evidence="8" id="KW-0812">Transmembrane</keyword>
<evidence type="ECO:0000313" key="10">
    <source>
        <dbReference type="EMBL" id="QJD95712.1"/>
    </source>
</evidence>
<sequence length="663" mass="75674">MELIDQQVINDNKEIYAKIQSELLKAEFEILIATAWFTDNELFDILLRKLSEGVHIEVIIADNQENEKLDFNLLTLQGASVHKIKNAGYGTMNQKFCVIDKRIALHGSYNWTVNAKKNNQESIISTNHQETIESLVANFNAIKAKIREQKISPPLVNDNTDIKVDRAKILPAEPSLMPVAEFEKVLDSMIAAEVGSFDRKLLRGQGFERCAANNGDHQVLHKAFDTLYSVFINDIDVIEDKKKRLITKIEEHRVKSMELLNKDCEMQVAYQEREHELDKANLQNRKTDTEADQEVKSKSIKEIKEDKIPAIEKLNADLDQQIKRIESELIKPHFKWFDFIPTSIFTAALIVYLFLFYSSAAYILLFSVADAKEAEAKGLPIAATDIFNPEAVSSAWHKSGTAPYFIFLFVFIPLAFAVVDRFVAGKWVSLFSTIGGILILDVAIAYKVTQAVYEVNYARGNVNTPWRASMAFTDTNFYLVFVFGAFGLLLFKLVFKKLMSMFEDRNPDIIAQHNQLLIQHRREESNLNTARIKVLKDEMSVLEENIIQLKATIKHLDQELSSLPILLNQVIQQKRTQLLKDTTHIDQIAAIYTTHIQSDNLPISVDALKDRINVFLEGWNDFLHQEYAVTRAILKAAEAAHVALEWQSEKLDTNKVDKRIKSN</sequence>
<keyword evidence="7" id="KW-0175">Coiled coil</keyword>
<feature type="coiled-coil region" evidence="7">
    <location>
        <begin position="235"/>
        <end position="331"/>
    </location>
</feature>
<keyword evidence="4" id="KW-0378">Hydrolase</keyword>
<dbReference type="InterPro" id="IPR025202">
    <property type="entry name" value="PLD-like_dom"/>
</dbReference>
<keyword evidence="6" id="KW-0443">Lipid metabolism</keyword>
<organism evidence="10 11">
    <name type="scientific">Mucilaginibacter robiniae</name>
    <dbReference type="NCBI Taxonomy" id="2728022"/>
    <lineage>
        <taxon>Bacteria</taxon>
        <taxon>Pseudomonadati</taxon>
        <taxon>Bacteroidota</taxon>
        <taxon>Sphingobacteriia</taxon>
        <taxon>Sphingobacteriales</taxon>
        <taxon>Sphingobacteriaceae</taxon>
        <taxon>Mucilaginibacter</taxon>
    </lineage>
</organism>
<accession>A0A7L5DX82</accession>
<dbReference type="InterPro" id="IPR051406">
    <property type="entry name" value="PLD_domain"/>
</dbReference>
<reference evidence="10 11" key="1">
    <citation type="submission" date="2020-04" db="EMBL/GenBank/DDBJ databases">
        <title>Genome sequencing of novel species.</title>
        <authorList>
            <person name="Heo J."/>
            <person name="Kim S.-J."/>
            <person name="Kim J.-S."/>
            <person name="Hong S.-B."/>
            <person name="Kwon S.-W."/>
        </authorList>
    </citation>
    <scope>NUCLEOTIDE SEQUENCE [LARGE SCALE GENOMIC DNA]</scope>
    <source>
        <strain evidence="10 11">F39-2</strain>
    </source>
</reference>
<evidence type="ECO:0000256" key="2">
    <source>
        <dbReference type="ARBA" id="ARBA00008664"/>
    </source>
</evidence>
<evidence type="ECO:0000256" key="8">
    <source>
        <dbReference type="SAM" id="Phobius"/>
    </source>
</evidence>
<evidence type="ECO:0000256" key="4">
    <source>
        <dbReference type="ARBA" id="ARBA00022801"/>
    </source>
</evidence>
<keyword evidence="5" id="KW-0442">Lipid degradation</keyword>
<feature type="transmembrane region" description="Helical" evidence="8">
    <location>
        <begin position="427"/>
        <end position="446"/>
    </location>
</feature>
<evidence type="ECO:0000256" key="5">
    <source>
        <dbReference type="ARBA" id="ARBA00022963"/>
    </source>
</evidence>
<keyword evidence="11" id="KW-1185">Reference proteome</keyword>
<comment type="similarity">
    <text evidence="2">Belongs to the phospholipase D family.</text>
</comment>
<feature type="transmembrane region" description="Helical" evidence="8">
    <location>
        <begin position="402"/>
        <end position="420"/>
    </location>
</feature>
<protein>
    <recommendedName>
        <fullName evidence="3">phospholipase D</fullName>
        <ecNumber evidence="3">3.1.4.4</ecNumber>
    </recommendedName>
</protein>
<dbReference type="AlphaFoldDB" id="A0A7L5DX82"/>
<proteinExistence type="inferred from homology"/>
<dbReference type="PANTHER" id="PTHR43856:SF1">
    <property type="entry name" value="MITOCHONDRIAL CARDIOLIPIN HYDROLASE"/>
    <property type="match status" value="1"/>
</dbReference>
<comment type="catalytic activity">
    <reaction evidence="1">
        <text>a 1,2-diacyl-sn-glycero-3-phosphocholine + H2O = a 1,2-diacyl-sn-glycero-3-phosphate + choline + H(+)</text>
        <dbReference type="Rhea" id="RHEA:14445"/>
        <dbReference type="ChEBI" id="CHEBI:15354"/>
        <dbReference type="ChEBI" id="CHEBI:15377"/>
        <dbReference type="ChEBI" id="CHEBI:15378"/>
        <dbReference type="ChEBI" id="CHEBI:57643"/>
        <dbReference type="ChEBI" id="CHEBI:58608"/>
        <dbReference type="EC" id="3.1.4.4"/>
    </reaction>
</comment>
<gene>
    <name evidence="10" type="ORF">HH214_07420</name>
</gene>
<dbReference type="KEGG" id="mrob:HH214_07420"/>
<evidence type="ECO:0000256" key="3">
    <source>
        <dbReference type="ARBA" id="ARBA00012027"/>
    </source>
</evidence>
<evidence type="ECO:0000259" key="9">
    <source>
        <dbReference type="Pfam" id="PF13091"/>
    </source>
</evidence>
<feature type="domain" description="Phospholipase D-like" evidence="9">
    <location>
        <begin position="21"/>
        <end position="142"/>
    </location>
</feature>
<dbReference type="SUPFAM" id="SSF56024">
    <property type="entry name" value="Phospholipase D/nuclease"/>
    <property type="match status" value="1"/>
</dbReference>
<feature type="transmembrane region" description="Helical" evidence="8">
    <location>
        <begin position="339"/>
        <end position="365"/>
    </location>
</feature>
<evidence type="ECO:0000256" key="7">
    <source>
        <dbReference type="SAM" id="Coils"/>
    </source>
</evidence>
<dbReference type="Pfam" id="PF13091">
    <property type="entry name" value="PLDc_2"/>
    <property type="match status" value="1"/>
</dbReference>
<dbReference type="EMBL" id="CP051682">
    <property type="protein sequence ID" value="QJD95712.1"/>
    <property type="molecule type" value="Genomic_DNA"/>
</dbReference>
<evidence type="ECO:0000256" key="6">
    <source>
        <dbReference type="ARBA" id="ARBA00023098"/>
    </source>
</evidence>
<dbReference type="GO" id="GO:0016891">
    <property type="term" value="F:RNA endonuclease activity producing 5'-phosphomonoesters, hydrolytic mechanism"/>
    <property type="evidence" value="ECO:0007669"/>
    <property type="project" value="TreeGrafter"/>
</dbReference>
<keyword evidence="8" id="KW-0472">Membrane</keyword>
<dbReference type="RefSeq" id="WP_169606719.1">
    <property type="nucleotide sequence ID" value="NZ_CP051682.1"/>
</dbReference>
<dbReference type="GO" id="GO:0016042">
    <property type="term" value="P:lipid catabolic process"/>
    <property type="evidence" value="ECO:0007669"/>
    <property type="project" value="UniProtKB-KW"/>
</dbReference>